<dbReference type="Pfam" id="PF18819">
    <property type="entry name" value="MuF_C"/>
    <property type="match status" value="1"/>
</dbReference>
<dbReference type="InterPro" id="IPR041196">
    <property type="entry name" value="LPD37"/>
</dbReference>
<organism evidence="4 5">
    <name type="scientific">Geitlerinema calcuttense NRMC-F 0142</name>
    <dbReference type="NCBI Taxonomy" id="2922238"/>
    <lineage>
        <taxon>Bacteria</taxon>
        <taxon>Bacillati</taxon>
        <taxon>Cyanobacteriota</taxon>
        <taxon>Cyanophyceae</taxon>
        <taxon>Geitlerinematales</taxon>
        <taxon>Geitlerinemataceae</taxon>
        <taxon>Geitlerinema</taxon>
    </lineage>
</organism>
<evidence type="ECO:0000256" key="1">
    <source>
        <dbReference type="SAM" id="Coils"/>
    </source>
</evidence>
<evidence type="ECO:0000313" key="5">
    <source>
        <dbReference type="Proteomes" id="UP001230986"/>
    </source>
</evidence>
<proteinExistence type="predicted"/>
<accession>A0ABT7M0Q0</accession>
<comment type="caution">
    <text evidence="4">The sequence shown here is derived from an EMBL/GenBank/DDBJ whole genome shotgun (WGS) entry which is preliminary data.</text>
</comment>
<keyword evidence="1" id="KW-0175">Coiled coil</keyword>
<name>A0ABT7M0Q0_9CYAN</name>
<evidence type="ECO:0000259" key="2">
    <source>
        <dbReference type="Pfam" id="PF18819"/>
    </source>
</evidence>
<feature type="domain" description="Phage MuF C-terminal" evidence="2">
    <location>
        <begin position="1"/>
        <end position="82"/>
    </location>
</feature>
<feature type="coiled-coil region" evidence="1">
    <location>
        <begin position="832"/>
        <end position="873"/>
    </location>
</feature>
<evidence type="ECO:0000259" key="3">
    <source>
        <dbReference type="Pfam" id="PF18853"/>
    </source>
</evidence>
<dbReference type="Proteomes" id="UP001230986">
    <property type="component" value="Unassembled WGS sequence"/>
</dbReference>
<dbReference type="InterPro" id="IPR041131">
    <property type="entry name" value="MuF_C"/>
</dbReference>
<reference evidence="4 5" key="1">
    <citation type="submission" date="2023-06" db="EMBL/GenBank/DDBJ databases">
        <title>Whole genome sequence of Oscillatoria calcuttensis NRMC-F 0142.</title>
        <authorList>
            <person name="Shakena Fathima T."/>
            <person name="Muralitharan G."/>
            <person name="Thajuddin N."/>
        </authorList>
    </citation>
    <scope>NUCLEOTIDE SEQUENCE [LARGE SCALE GENOMIC DNA]</scope>
    <source>
        <strain evidence="4 5">NRMC-F 0142</strain>
    </source>
</reference>
<dbReference type="EMBL" id="JASVEJ010000039">
    <property type="protein sequence ID" value="MDL5057837.1"/>
    <property type="molecule type" value="Genomic_DNA"/>
</dbReference>
<feature type="domain" description="Large polyvalent protein associated" evidence="3">
    <location>
        <begin position="394"/>
        <end position="492"/>
    </location>
</feature>
<protein>
    <recommendedName>
        <fullName evidence="6">Large polyvalent protein associated domain-containing protein</fullName>
    </recommendedName>
</protein>
<sequence>MPEALKDPVFVFESDTQKDSFVVMTEIEVADESVMAAIHFNRDKKGNVVASDLASVYSKPDSVYGKFIENRKTLYWNKEKANRWMSQSHPVQFRQLWLQRIRSSPNIISNYDISQDGNVRFSRGENAAGISKQRAFAVIDAILPRMTRRPVVRVMTKEEFARETGKTITNQEGAIQGNTVYLFHENLPTEADAARVLIHEIVGHYGVQGAFGDRFNETLDLVANLYRNLKSGRDIAARYSNQAAKPGGHRIVAEEIIAHLADGRIRNPGAWRRVVAGFKQMLRKAGIKVQLRETDIQAILSKDMRKIVSLGAEYVEGRTTETQGTQRGDDVRWSRTDIKPDEETLNIRVATEWLKIARDPDTQVMTDIPTTMKSMREIFARLVSPEALKGIQIHENRQGGGHPEFIFTDPQGKRMFFYANHSKPYVDSTESPQFATAMYQAIYAYAHNNGLVVHGDPAGLSEIAQLRRTSQMLNSAIRFNTTRHMMPRFNQWLRGWNPENTPKATLNNIGIMARREAEIVFNRLPELEERFMFDPETGGFYDTINGGKYRIPDNPQGRNQYLMEGIAGLDPEFATGSGPRTLARALVTVSLEAKSIGGGTQHAPPTPREALKNIRYSKPDESPKKIKSKADERKAIAALREETKRRKAESQPQEVGVIREEAPNDYSALSNADLVGEYQNAQRDREEQVMIRRDFERIFSEDSEAKYAALGSKKTAAAAVSNHFKALVKNTKLLAVWRGRTKAEIQKIDARMRLMESELEKRGVKINRETVIEDGSLEKEFADPYEDDLTDISYKPKTKPISQAEINRLIYGDPNKSYVRVQIAVNGPQSAYQVLTQQVADLDQEATLLNAEVRSIQQRKAKAEKKTIRLDQQGIPENSGIDEWSALMEEYSVKTWRLEKIAEKKAEILKELAELAPTIEKAVPVEIPEEITPELQDKIKKIETATIGTGRMAQFREKVLGGIVDFFKGFTSAIPEATSFSGFFTNRRLYNDTAKARARLFEGLSQIKNAAEYARHTAVAAVTDVTKPLENLPPGQKEAAYELFRQGIYWRDLFWRSHMQIEGYNEDGTPRNVTLPENLTQGEVLARLKQIQAALETSPHKEAIENAWRNHYDLVRNMGAALADRGYHIPDALKNPLYFPHKVIENWTGDLQGVKISTESDFRGYLLDPYGTTKTHESDYFKAMYTHVAEVFAHNLREDVIQKYWKPFDQSETIAKAYSEYRKGLQASRSRDIPQTFMQFVEDRFPGYVRYKVDKGMRLQTGFGIDRAVIEARIEEALDPIKWREQLNEKGIAITTEDVQKMLVAAEKETWLVPQEIADALRGMERRAKDPNGRAAAIYRSATITPWKRFILNFPTKMFRYQFNNLVTDLEKVWTADPGMVRQMATANKQIKQWLKTGQFVSDEQREAFKRGVLTTVTASEVQAVFQDPRMKQWDDAGFWTRAWRNPGNILTMSQRFSRYREGVFRYAKYLADLDRLNQGVSPVYAGSRWAEVEGLSDKYDKAAKIARETFVDYAMISPNGEWLRKNLIPFYSWTEGNLRYHINLFNNFYDLWGDPKAKAMMRRYAATVPATVAAKTINSLLMPNGPAGFALRLAAVVAIIHAWNNRDEEAQELEKQLSEEDRRRLHITLGKDADGNIMVIYTPTAFSDVLKFVGGFKAAEMFSEMTSGRITFRQAAVEWSQEVVANQINSISPFIIAPIEYMTERKFFPDVFSPRPIDKHDLYWHIASKFIGPEADLIRSVVDKEYYSPKEFSHWAQQVILQIRRRNPEQWASIQLAGQQKIFMADKDDLKDRQKMLIQSFSSAMGAGDFEASMNIYNMLIDEGYTSEQIAGRLRLLDPIARVPKKYREEYIAWLSPQYRDMIDLAYNKAAEVDHDSIKELFPSKKDELSSAEREQWKREGMEKIERMLANKKNIEAIRERGQMMKRNALEK</sequence>
<keyword evidence="5" id="KW-1185">Reference proteome</keyword>
<dbReference type="Pfam" id="PF18853">
    <property type="entry name" value="LPD37"/>
    <property type="match status" value="1"/>
</dbReference>
<dbReference type="RefSeq" id="WP_286004663.1">
    <property type="nucleotide sequence ID" value="NZ_JASVEJ010000039.1"/>
</dbReference>
<evidence type="ECO:0008006" key="6">
    <source>
        <dbReference type="Google" id="ProtNLM"/>
    </source>
</evidence>
<gene>
    <name evidence="4" type="ORF">QQ055_10285</name>
</gene>
<evidence type="ECO:0000313" key="4">
    <source>
        <dbReference type="EMBL" id="MDL5057837.1"/>
    </source>
</evidence>